<evidence type="ECO:0000313" key="1">
    <source>
        <dbReference type="EMBL" id="TEW74116.1"/>
    </source>
</evidence>
<organism evidence="1 2">
    <name type="scientific">Gramella jeungdoensis</name>
    <dbReference type="NCBI Taxonomy" id="708091"/>
    <lineage>
        <taxon>Bacteria</taxon>
        <taxon>Pseudomonadati</taxon>
        <taxon>Bacteroidota</taxon>
        <taxon>Flavobacteriia</taxon>
        <taxon>Flavobacteriales</taxon>
        <taxon>Flavobacteriaceae</taxon>
        <taxon>Christiangramia</taxon>
    </lineage>
</organism>
<comment type="caution">
    <text evidence="1">The sequence shown here is derived from an EMBL/GenBank/DDBJ whole genome shotgun (WGS) entry which is preliminary data.</text>
</comment>
<protein>
    <submittedName>
        <fullName evidence="1">Uncharacterized protein</fullName>
    </submittedName>
</protein>
<gene>
    <name evidence="1" type="ORF">E2488_11635</name>
</gene>
<dbReference type="Proteomes" id="UP000298517">
    <property type="component" value="Unassembled WGS sequence"/>
</dbReference>
<reference evidence="1 2" key="1">
    <citation type="journal article" date="2011" name="J. Microbiol.">
        <title>Gramella jeungdoensis sp. nov., isolated from a solar saltern in Korea.</title>
        <authorList>
            <person name="Joung Y."/>
            <person name="Kim H."/>
            <person name="Jang T."/>
            <person name="Ahn T.S."/>
            <person name="Joh K."/>
        </authorList>
    </citation>
    <scope>NUCLEOTIDE SEQUENCE [LARGE SCALE GENOMIC DNA]</scope>
    <source>
        <strain evidence="1 2">KCTC 23123</strain>
    </source>
</reference>
<dbReference type="EMBL" id="SNQI01000003">
    <property type="protein sequence ID" value="TEW74116.1"/>
    <property type="molecule type" value="Genomic_DNA"/>
</dbReference>
<name>A0A4Y8ATV9_9FLAO</name>
<accession>A0A4Y8ATV9</accession>
<proteinExistence type="predicted"/>
<dbReference type="RefSeq" id="WP_134248514.1">
    <property type="nucleotide sequence ID" value="NZ_SNQI01000003.1"/>
</dbReference>
<dbReference type="OrthoDB" id="6057352at2"/>
<evidence type="ECO:0000313" key="2">
    <source>
        <dbReference type="Proteomes" id="UP000298517"/>
    </source>
</evidence>
<keyword evidence="2" id="KW-1185">Reference proteome</keyword>
<sequence length="121" mass="14518">MIFRTDPNRLSETYELVEIIKRINSKSSKEHIRDLISTLRDKGVIIVSIEGKYGYKIPNKKNDLIGFYNRYLKSIIPMLNRMNIANEIIKKEYFEIDIFNENENLQLIQRFINIMEFEKIE</sequence>
<dbReference type="AlphaFoldDB" id="A0A4Y8ATV9"/>